<gene>
    <name evidence="1" type="ORF">FACUT_2133</name>
</gene>
<sequence>MCRAVRYVYPGCGHPVDPDPKVWVLERCIPAVSFGRDCWFPRDLPESFIEKKPWPNDNLTEPCRMPHPPTYSGATFEVMNAETQDKEDTRSSVALSDLSKDNNLTIDNIDSIEGEEFDFFAPVEVRFDFDSPVILADKSVLLELEPLYLDPADNYHHDEISLLEDDEVEDPELIAYKASRVWTEEETVHFTKVIEETNEELAMFSAEDNIDWVRVSSVNTSAPLGYEHYFPPESKDEEDIDTENWPWFKPLFGTLQIEVHKDAWNGHIGMNYGILGYTTELDE</sequence>
<protein>
    <submittedName>
        <fullName evidence="1">PPIC-type PPIASE domain-containing</fullName>
    </submittedName>
</protein>
<dbReference type="EMBL" id="JAADJF010000047">
    <property type="protein sequence ID" value="KAF4442316.1"/>
    <property type="molecule type" value="Genomic_DNA"/>
</dbReference>
<dbReference type="OrthoDB" id="4985941at2759"/>
<evidence type="ECO:0000313" key="1">
    <source>
        <dbReference type="EMBL" id="KAF4442316.1"/>
    </source>
</evidence>
<keyword evidence="2" id="KW-1185">Reference proteome</keyword>
<dbReference type="Proteomes" id="UP000536711">
    <property type="component" value="Unassembled WGS sequence"/>
</dbReference>
<proteinExistence type="predicted"/>
<accession>A0A8H4K2C8</accession>
<name>A0A8H4K2C8_9HYPO</name>
<comment type="caution">
    <text evidence="1">The sequence shown here is derived from an EMBL/GenBank/DDBJ whole genome shotgun (WGS) entry which is preliminary data.</text>
</comment>
<reference evidence="1 2" key="1">
    <citation type="submission" date="2020-01" db="EMBL/GenBank/DDBJ databases">
        <title>Identification and distribution of gene clusters putatively required for synthesis of sphingolipid metabolism inhibitors in phylogenetically diverse species of the filamentous fungus Fusarium.</title>
        <authorList>
            <person name="Kim H.-S."/>
            <person name="Busman M."/>
            <person name="Brown D.W."/>
            <person name="Divon H."/>
            <person name="Uhlig S."/>
            <person name="Proctor R.H."/>
        </authorList>
    </citation>
    <scope>NUCLEOTIDE SEQUENCE [LARGE SCALE GENOMIC DNA]</scope>
    <source>
        <strain evidence="1 2">NRRL 13308</strain>
    </source>
</reference>
<evidence type="ECO:0000313" key="2">
    <source>
        <dbReference type="Proteomes" id="UP000536711"/>
    </source>
</evidence>
<organism evidence="1 2">
    <name type="scientific">Fusarium acutatum</name>
    <dbReference type="NCBI Taxonomy" id="78861"/>
    <lineage>
        <taxon>Eukaryota</taxon>
        <taxon>Fungi</taxon>
        <taxon>Dikarya</taxon>
        <taxon>Ascomycota</taxon>
        <taxon>Pezizomycotina</taxon>
        <taxon>Sordariomycetes</taxon>
        <taxon>Hypocreomycetidae</taxon>
        <taxon>Hypocreales</taxon>
        <taxon>Nectriaceae</taxon>
        <taxon>Fusarium</taxon>
        <taxon>Fusarium fujikuroi species complex</taxon>
    </lineage>
</organism>
<dbReference type="AlphaFoldDB" id="A0A8H4K2C8"/>